<accession>A0AAE1CV86</accession>
<organism evidence="1 2">
    <name type="scientific">Elysia crispata</name>
    <name type="common">lettuce slug</name>
    <dbReference type="NCBI Taxonomy" id="231223"/>
    <lineage>
        <taxon>Eukaryota</taxon>
        <taxon>Metazoa</taxon>
        <taxon>Spiralia</taxon>
        <taxon>Lophotrochozoa</taxon>
        <taxon>Mollusca</taxon>
        <taxon>Gastropoda</taxon>
        <taxon>Heterobranchia</taxon>
        <taxon>Euthyneura</taxon>
        <taxon>Panpulmonata</taxon>
        <taxon>Sacoglossa</taxon>
        <taxon>Placobranchoidea</taxon>
        <taxon>Plakobranchidae</taxon>
        <taxon>Elysia</taxon>
    </lineage>
</organism>
<keyword evidence="2" id="KW-1185">Reference proteome</keyword>
<reference evidence="1" key="1">
    <citation type="journal article" date="2023" name="G3 (Bethesda)">
        <title>A reference genome for the long-term kleptoplast-retaining sea slug Elysia crispata morphotype clarki.</title>
        <authorList>
            <person name="Eastman K.E."/>
            <person name="Pendleton A.L."/>
            <person name="Shaikh M.A."/>
            <person name="Suttiyut T."/>
            <person name="Ogas R."/>
            <person name="Tomko P."/>
            <person name="Gavelis G."/>
            <person name="Widhalm J.R."/>
            <person name="Wisecaver J.H."/>
        </authorList>
    </citation>
    <scope>NUCLEOTIDE SEQUENCE</scope>
    <source>
        <strain evidence="1">ECLA1</strain>
    </source>
</reference>
<name>A0AAE1CV86_9GAST</name>
<gene>
    <name evidence="1" type="ORF">RRG08_062198</name>
</gene>
<dbReference type="Proteomes" id="UP001283361">
    <property type="component" value="Unassembled WGS sequence"/>
</dbReference>
<dbReference type="EMBL" id="JAWDGP010006640">
    <property type="protein sequence ID" value="KAK3737571.1"/>
    <property type="molecule type" value="Genomic_DNA"/>
</dbReference>
<evidence type="ECO:0000313" key="2">
    <source>
        <dbReference type="Proteomes" id="UP001283361"/>
    </source>
</evidence>
<dbReference type="AlphaFoldDB" id="A0AAE1CV86"/>
<protein>
    <submittedName>
        <fullName evidence="1">Uncharacterized protein</fullName>
    </submittedName>
</protein>
<proteinExistence type="predicted"/>
<sequence>MNDSGNPLARIVEMTDERTQLGSCIKSTTMLFWIRKLSYRSTDSITKMVVVSHEQAPAEIVGDCTSWEDSKLILVNSHVLNESHIPYCLPHALDDPLDLLGGGIIIGLITAMTMEGLHN</sequence>
<comment type="caution">
    <text evidence="1">The sequence shown here is derived from an EMBL/GenBank/DDBJ whole genome shotgun (WGS) entry which is preliminary data.</text>
</comment>
<evidence type="ECO:0000313" key="1">
    <source>
        <dbReference type="EMBL" id="KAK3737571.1"/>
    </source>
</evidence>